<protein>
    <recommendedName>
        <fullName evidence="4">Zinc-finger domain-containing protein</fullName>
    </recommendedName>
</protein>
<keyword evidence="1" id="KW-1133">Transmembrane helix</keyword>
<dbReference type="RefSeq" id="WP_216515770.1">
    <property type="nucleotide sequence ID" value="NZ_JAHLPM010000001.1"/>
</dbReference>
<dbReference type="EMBL" id="JAHLPM010000001">
    <property type="protein sequence ID" value="MBU5436507.1"/>
    <property type="molecule type" value="Genomic_DNA"/>
</dbReference>
<evidence type="ECO:0000313" key="3">
    <source>
        <dbReference type="Proteomes" id="UP000749471"/>
    </source>
</evidence>
<keyword evidence="3" id="KW-1185">Reference proteome</keyword>
<sequence length="162" mass="18898">MKHYDYVEWIFYKEKTLSNKMIQEMEEHIYECNECMDIFLSLINEEEIYKAEETISSDFTSCVMDNIQEIKYKPKITVKKQNTSFKNIFGYYVAVAAVTILLTFGGFYSGLVDAVPQVAKSTVIKDTINKSNIIFNLSEEIVNRTSNFVNNFQIFNGREELE</sequence>
<organism evidence="2 3">
    <name type="scientific">Tissierella simiarum</name>
    <dbReference type="NCBI Taxonomy" id="2841534"/>
    <lineage>
        <taxon>Bacteria</taxon>
        <taxon>Bacillati</taxon>
        <taxon>Bacillota</taxon>
        <taxon>Tissierellia</taxon>
        <taxon>Tissierellales</taxon>
        <taxon>Tissierellaceae</taxon>
        <taxon>Tissierella</taxon>
    </lineage>
</organism>
<comment type="caution">
    <text evidence="2">The sequence shown here is derived from an EMBL/GenBank/DDBJ whole genome shotgun (WGS) entry which is preliminary data.</text>
</comment>
<proteinExistence type="predicted"/>
<reference evidence="2 3" key="1">
    <citation type="submission" date="2021-06" db="EMBL/GenBank/DDBJ databases">
        <authorList>
            <person name="Sun Q."/>
            <person name="Li D."/>
        </authorList>
    </citation>
    <scope>NUCLEOTIDE SEQUENCE [LARGE SCALE GENOMIC DNA]</scope>
    <source>
        <strain evidence="2 3">MSJ-40</strain>
    </source>
</reference>
<accession>A0ABS6E0U0</accession>
<feature type="transmembrane region" description="Helical" evidence="1">
    <location>
        <begin position="89"/>
        <end position="111"/>
    </location>
</feature>
<keyword evidence="1" id="KW-0472">Membrane</keyword>
<evidence type="ECO:0000313" key="2">
    <source>
        <dbReference type="EMBL" id="MBU5436507.1"/>
    </source>
</evidence>
<evidence type="ECO:0008006" key="4">
    <source>
        <dbReference type="Google" id="ProtNLM"/>
    </source>
</evidence>
<evidence type="ECO:0000256" key="1">
    <source>
        <dbReference type="SAM" id="Phobius"/>
    </source>
</evidence>
<gene>
    <name evidence="2" type="ORF">KQI42_00725</name>
</gene>
<keyword evidence="1" id="KW-0812">Transmembrane</keyword>
<dbReference type="Proteomes" id="UP000749471">
    <property type="component" value="Unassembled WGS sequence"/>
</dbReference>
<name>A0ABS6E0U0_9FIRM</name>